<gene>
    <name evidence="1" type="ORF">GCM10010844_31380</name>
</gene>
<protein>
    <recommendedName>
        <fullName evidence="3">DUF1990 domain-containing protein</fullName>
    </recommendedName>
</protein>
<dbReference type="EMBL" id="BMPE01000011">
    <property type="protein sequence ID" value="GGL10446.1"/>
    <property type="molecule type" value="Genomic_DNA"/>
</dbReference>
<dbReference type="Proteomes" id="UP000604341">
    <property type="component" value="Unassembled WGS sequence"/>
</dbReference>
<evidence type="ECO:0000313" key="1">
    <source>
        <dbReference type="EMBL" id="GGL10446.1"/>
    </source>
</evidence>
<organism evidence="1 2">
    <name type="scientific">Deinococcus radiotolerans</name>
    <dbReference type="NCBI Taxonomy" id="1309407"/>
    <lineage>
        <taxon>Bacteria</taxon>
        <taxon>Thermotogati</taxon>
        <taxon>Deinococcota</taxon>
        <taxon>Deinococci</taxon>
        <taxon>Deinococcales</taxon>
        <taxon>Deinococcaceae</taxon>
        <taxon>Deinococcus</taxon>
    </lineage>
</organism>
<comment type="caution">
    <text evidence="1">The sequence shown here is derived from an EMBL/GenBank/DDBJ whole genome shotgun (WGS) entry which is preliminary data.</text>
</comment>
<evidence type="ECO:0008006" key="3">
    <source>
        <dbReference type="Google" id="ProtNLM"/>
    </source>
</evidence>
<evidence type="ECO:0000313" key="2">
    <source>
        <dbReference type="Proteomes" id="UP000604341"/>
    </source>
</evidence>
<proteinExistence type="predicted"/>
<reference evidence="2" key="1">
    <citation type="journal article" date="2019" name="Int. J. Syst. Evol. Microbiol.">
        <title>The Global Catalogue of Microorganisms (GCM) 10K type strain sequencing project: providing services to taxonomists for standard genome sequencing and annotation.</title>
        <authorList>
            <consortium name="The Broad Institute Genomics Platform"/>
            <consortium name="The Broad Institute Genome Sequencing Center for Infectious Disease"/>
            <person name="Wu L."/>
            <person name="Ma J."/>
        </authorList>
    </citation>
    <scope>NUCLEOTIDE SEQUENCE [LARGE SCALE GENOMIC DNA]</scope>
    <source>
        <strain evidence="2">JCM 19173</strain>
    </source>
</reference>
<dbReference type="RefSeq" id="WP_189069927.1">
    <property type="nucleotide sequence ID" value="NZ_BMPE01000011.1"/>
</dbReference>
<keyword evidence="2" id="KW-1185">Reference proteome</keyword>
<sequence>MPSLIRPAALLTGVVLAYTAYLQSPRHPLRPTDLPDGVGPVTHRRYWLRVQRPDRSPEALTALTLQALPTLAPKLTAWFQGLDAPLPAQGGPPLRRGSRLKILMGFTRRARVVVDEVGARHFCLRTLHLHADAGTVTFRAVPERAALRLEVESVVRAASWPDRIAYLLAAHALQRLNWRAVLLGAARLSGGQIVDGGDCTEEAAYRGVHAR</sequence>
<accession>A0ABQ2FN48</accession>
<name>A0ABQ2FN48_9DEIO</name>